<dbReference type="OrthoDB" id="9908684at2759"/>
<dbReference type="InterPro" id="IPR001995">
    <property type="entry name" value="Peptidase_A2_cat"/>
</dbReference>
<protein>
    <submittedName>
        <fullName evidence="3">Gag polyprotein</fullName>
    </submittedName>
</protein>
<sequence>MQKKKKHPSDFYKKLYKAFCIYTNIDPKAADTQSTVRLIFISQSAPDIKKQLQRLKEAKKKSLEELVSVATIYKIHKKKYPKDQQETKRDPQVHLALKKTVYSCLLNSKAALSTVTTKPKEKSLTNKNIPVMGIGKKPFYCSILQKATVKISNISVSHAFLLEPNSPVNLLGKNLLYKLRAQIFFSNNKIIVWLPQRQLPQLCAALT</sequence>
<dbReference type="Pfam" id="PF02093">
    <property type="entry name" value="Gag_p30"/>
    <property type="match status" value="1"/>
</dbReference>
<comment type="caution">
    <text evidence="3">The sequence shown here is derived from an EMBL/GenBank/DDBJ whole genome shotgun (WGS) entry which is preliminary data.</text>
</comment>
<dbReference type="AlphaFoldDB" id="A0A8T1S6E6"/>
<proteinExistence type="predicted"/>
<dbReference type="InterPro" id="IPR050462">
    <property type="entry name" value="Retroviral_Gag-Pol_poly"/>
</dbReference>
<keyword evidence="4" id="KW-1185">Reference proteome</keyword>
<dbReference type="GO" id="GO:0019068">
    <property type="term" value="P:virion assembly"/>
    <property type="evidence" value="ECO:0007669"/>
    <property type="project" value="InterPro"/>
</dbReference>
<dbReference type="GO" id="GO:0006508">
    <property type="term" value="P:proteolysis"/>
    <property type="evidence" value="ECO:0007669"/>
    <property type="project" value="InterPro"/>
</dbReference>
<evidence type="ECO:0000313" key="3">
    <source>
        <dbReference type="EMBL" id="KAG6924619.1"/>
    </source>
</evidence>
<accession>A0A8T1S6E6</accession>
<evidence type="ECO:0000259" key="2">
    <source>
        <dbReference type="PROSITE" id="PS50175"/>
    </source>
</evidence>
<dbReference type="PANTHER" id="PTHR33166">
    <property type="entry name" value="GAG_P30 DOMAIN-CONTAINING PROTEIN"/>
    <property type="match status" value="1"/>
</dbReference>
<keyword evidence="1" id="KW-0378">Hydrolase</keyword>
<dbReference type="EMBL" id="JAHGAV010000561">
    <property type="protein sequence ID" value="KAG6924619.1"/>
    <property type="molecule type" value="Genomic_DNA"/>
</dbReference>
<name>A0A8T1S6E6_CHESE</name>
<dbReference type="InterPro" id="IPR021109">
    <property type="entry name" value="Peptidase_aspartic_dom_sf"/>
</dbReference>
<organism evidence="3 4">
    <name type="scientific">Chelydra serpentina</name>
    <name type="common">Snapping turtle</name>
    <name type="synonym">Testudo serpentina</name>
    <dbReference type="NCBI Taxonomy" id="8475"/>
    <lineage>
        <taxon>Eukaryota</taxon>
        <taxon>Metazoa</taxon>
        <taxon>Chordata</taxon>
        <taxon>Craniata</taxon>
        <taxon>Vertebrata</taxon>
        <taxon>Euteleostomi</taxon>
        <taxon>Archelosauria</taxon>
        <taxon>Testudinata</taxon>
        <taxon>Testudines</taxon>
        <taxon>Cryptodira</taxon>
        <taxon>Durocryptodira</taxon>
        <taxon>Americhelydia</taxon>
        <taxon>Chelydroidea</taxon>
        <taxon>Chelydridae</taxon>
        <taxon>Chelydra</taxon>
    </lineage>
</organism>
<feature type="domain" description="Peptidase A2" evidence="2">
    <location>
        <begin position="102"/>
        <end position="175"/>
    </location>
</feature>
<evidence type="ECO:0000256" key="1">
    <source>
        <dbReference type="ARBA" id="ARBA00022801"/>
    </source>
</evidence>
<gene>
    <name evidence="3" type="ORF">G0U57_016895</name>
</gene>
<dbReference type="GO" id="GO:0004190">
    <property type="term" value="F:aspartic-type endopeptidase activity"/>
    <property type="evidence" value="ECO:0007669"/>
    <property type="project" value="InterPro"/>
</dbReference>
<dbReference type="InterPro" id="IPR003036">
    <property type="entry name" value="Gag_P30"/>
</dbReference>
<dbReference type="Gene3D" id="2.40.70.10">
    <property type="entry name" value="Acid Proteases"/>
    <property type="match status" value="1"/>
</dbReference>
<dbReference type="PROSITE" id="PS50175">
    <property type="entry name" value="ASP_PROT_RETROV"/>
    <property type="match status" value="1"/>
</dbReference>
<reference evidence="3 4" key="1">
    <citation type="journal article" date="2020" name="G3 (Bethesda)">
        <title>Draft Genome of the Common Snapping Turtle, Chelydra serpentina, a Model for Phenotypic Plasticity in Reptiles.</title>
        <authorList>
            <person name="Das D."/>
            <person name="Singh S.K."/>
            <person name="Bierstedt J."/>
            <person name="Erickson A."/>
            <person name="Galli G.L.J."/>
            <person name="Crossley D.A. 2nd"/>
            <person name="Rhen T."/>
        </authorList>
    </citation>
    <scope>NUCLEOTIDE SEQUENCE [LARGE SCALE GENOMIC DNA]</scope>
    <source>
        <strain evidence="3">KW</strain>
    </source>
</reference>
<dbReference type="SUPFAM" id="SSF50630">
    <property type="entry name" value="Acid proteases"/>
    <property type="match status" value="1"/>
</dbReference>
<dbReference type="Proteomes" id="UP000765507">
    <property type="component" value="Unassembled WGS sequence"/>
</dbReference>
<evidence type="ECO:0000313" key="4">
    <source>
        <dbReference type="Proteomes" id="UP000765507"/>
    </source>
</evidence>